<evidence type="ECO:0000313" key="7">
    <source>
        <dbReference type="EMBL" id="GEP53286.1"/>
    </source>
</evidence>
<evidence type="ECO:0000313" key="8">
    <source>
        <dbReference type="Proteomes" id="UP000321058"/>
    </source>
</evidence>
<dbReference type="PANTHER" id="PTHR43779:SF3">
    <property type="entry name" value="(3R)-3-[(CARBOXYMETHYL)AMINO]FATTY ACID OXYGENASE_DECARBOXYLASE"/>
    <property type="match status" value="1"/>
</dbReference>
<dbReference type="InterPro" id="IPR042098">
    <property type="entry name" value="TauD-like_sf"/>
</dbReference>
<keyword evidence="5" id="KW-0408">Iron</keyword>
<organism evidence="7 8">
    <name type="scientific">Reyranella soli</name>
    <dbReference type="NCBI Taxonomy" id="1230389"/>
    <lineage>
        <taxon>Bacteria</taxon>
        <taxon>Pseudomonadati</taxon>
        <taxon>Pseudomonadota</taxon>
        <taxon>Alphaproteobacteria</taxon>
        <taxon>Hyphomicrobiales</taxon>
        <taxon>Reyranellaceae</taxon>
        <taxon>Reyranella</taxon>
    </lineage>
</organism>
<feature type="domain" description="TauD/TfdA-like" evidence="6">
    <location>
        <begin position="9"/>
        <end position="284"/>
    </location>
</feature>
<dbReference type="Pfam" id="PF02668">
    <property type="entry name" value="TauD"/>
    <property type="match status" value="1"/>
</dbReference>
<dbReference type="AlphaFoldDB" id="A0A512N2U0"/>
<dbReference type="Gene3D" id="3.60.130.10">
    <property type="entry name" value="Clavaminate synthase-like"/>
    <property type="match status" value="1"/>
</dbReference>
<evidence type="ECO:0000256" key="1">
    <source>
        <dbReference type="ARBA" id="ARBA00005896"/>
    </source>
</evidence>
<protein>
    <submittedName>
        <fullName evidence="7">Alpha-ketoglutarate-dependent 2,4-dichlorophenoxyacetate dioxygenase</fullName>
    </submittedName>
</protein>
<keyword evidence="2" id="KW-0479">Metal-binding</keyword>
<dbReference type="SUPFAM" id="SSF51197">
    <property type="entry name" value="Clavaminate synthase-like"/>
    <property type="match status" value="1"/>
</dbReference>
<comment type="caution">
    <text evidence="7">The sequence shown here is derived from an EMBL/GenBank/DDBJ whole genome shotgun (WGS) entry which is preliminary data.</text>
</comment>
<keyword evidence="3 7" id="KW-0223">Dioxygenase</keyword>
<evidence type="ECO:0000256" key="4">
    <source>
        <dbReference type="ARBA" id="ARBA00023002"/>
    </source>
</evidence>
<dbReference type="OrthoDB" id="7346227at2"/>
<evidence type="ECO:0000256" key="5">
    <source>
        <dbReference type="ARBA" id="ARBA00023004"/>
    </source>
</evidence>
<dbReference type="InterPro" id="IPR051178">
    <property type="entry name" value="TfdA_dioxygenase"/>
</dbReference>
<dbReference type="EMBL" id="BKAJ01000005">
    <property type="protein sequence ID" value="GEP53286.1"/>
    <property type="molecule type" value="Genomic_DNA"/>
</dbReference>
<evidence type="ECO:0000259" key="6">
    <source>
        <dbReference type="Pfam" id="PF02668"/>
    </source>
</evidence>
<keyword evidence="4" id="KW-0560">Oxidoreductase</keyword>
<accession>A0A512N2U0</accession>
<dbReference type="Proteomes" id="UP000321058">
    <property type="component" value="Unassembled WGS sequence"/>
</dbReference>
<name>A0A512N2U0_9HYPH</name>
<dbReference type="PANTHER" id="PTHR43779">
    <property type="entry name" value="DIOXYGENASE RV0097-RELATED"/>
    <property type="match status" value="1"/>
</dbReference>
<reference evidence="7 8" key="1">
    <citation type="submission" date="2019-07" db="EMBL/GenBank/DDBJ databases">
        <title>Whole genome shotgun sequence of Reyranella soli NBRC 108950.</title>
        <authorList>
            <person name="Hosoyama A."/>
            <person name="Uohara A."/>
            <person name="Ohji S."/>
            <person name="Ichikawa N."/>
        </authorList>
    </citation>
    <scope>NUCLEOTIDE SEQUENCE [LARGE SCALE GENOMIC DNA]</scope>
    <source>
        <strain evidence="7 8">NBRC 108950</strain>
    </source>
</reference>
<keyword evidence="8" id="KW-1185">Reference proteome</keyword>
<dbReference type="InterPro" id="IPR003819">
    <property type="entry name" value="TauD/TfdA-like"/>
</dbReference>
<gene>
    <name evidence="7" type="primary">tfdA_2</name>
    <name evidence="7" type="ORF">RSO01_04520</name>
</gene>
<evidence type="ECO:0000256" key="2">
    <source>
        <dbReference type="ARBA" id="ARBA00022723"/>
    </source>
</evidence>
<sequence length="296" mass="33807">MTVSIKPIDPVNRAFFAGEVSGLDLRKPLTPDEVAAVHAGMDEFGVLVFHDQDITDDQQLVFSRSLGPLEQATGDIAAPQDRRMSMDLNDISNLDKNNKILARDDRRRLFGLGNQLWHSDSSFKEVPAKYSLLSARNIPSTGGNTEFADMRAAYDALDEATKREVHDLVCRHSQIFSRGILGFTDFTDEERAKWAPVRQRLVRRQPTTGRLSLYLASHAGEIEGWPVPEARAFLRDLNEHATQRQFVYAHVWRLHDLVMWDNRVTMHRARRYDHTVVRDMRRTTLTNEVSSLEQAP</sequence>
<evidence type="ECO:0000256" key="3">
    <source>
        <dbReference type="ARBA" id="ARBA00022964"/>
    </source>
</evidence>
<proteinExistence type="inferred from homology"/>
<dbReference type="RefSeq" id="WP_147145761.1">
    <property type="nucleotide sequence ID" value="NZ_BKAJ01000005.1"/>
</dbReference>
<comment type="similarity">
    <text evidence="1">Belongs to the TfdA dioxygenase family.</text>
</comment>
<dbReference type="GO" id="GO:0016706">
    <property type="term" value="F:2-oxoglutarate-dependent dioxygenase activity"/>
    <property type="evidence" value="ECO:0007669"/>
    <property type="project" value="UniProtKB-ARBA"/>
</dbReference>
<dbReference type="GO" id="GO:0046872">
    <property type="term" value="F:metal ion binding"/>
    <property type="evidence" value="ECO:0007669"/>
    <property type="project" value="UniProtKB-KW"/>
</dbReference>